<sequence>MRYEVRHSRIISGERYEAARAWEYNHLGMRTAAWQAPRRGGWYFEWIGEHVSKSCRDLIHTDGGVGTDIDGRSPYLPIAPSIPHLIESHALTDSVAAWGLWPMGSPIATAVALLDGLVDVPEASWGSSRWRLSDSVAVMDQDSWDPPDPLRRTLVRSRDEAGHRKVREVLDASQRGAVIKAIP</sequence>
<dbReference type="EMBL" id="CP108090">
    <property type="protein sequence ID" value="WUQ10496.1"/>
    <property type="molecule type" value="Genomic_DNA"/>
</dbReference>
<organism evidence="1 2">
    <name type="scientific">Streptomyces virginiae</name>
    <name type="common">Streptomyces cinnamonensis</name>
    <dbReference type="NCBI Taxonomy" id="1961"/>
    <lineage>
        <taxon>Bacteria</taxon>
        <taxon>Bacillati</taxon>
        <taxon>Actinomycetota</taxon>
        <taxon>Actinomycetes</taxon>
        <taxon>Kitasatosporales</taxon>
        <taxon>Streptomycetaceae</taxon>
        <taxon>Streptomyces</taxon>
    </lineage>
</organism>
<accession>A0ABZ1T5T8</accession>
<keyword evidence="2" id="KW-1185">Reference proteome</keyword>
<reference evidence="1" key="1">
    <citation type="submission" date="2022-10" db="EMBL/GenBank/DDBJ databases">
        <title>The complete genomes of actinobacterial strains from the NBC collection.</title>
        <authorList>
            <person name="Joergensen T.S."/>
            <person name="Alvarez Arevalo M."/>
            <person name="Sterndorff E.B."/>
            <person name="Faurdal D."/>
            <person name="Vuksanovic O."/>
            <person name="Mourched A.-S."/>
            <person name="Charusanti P."/>
            <person name="Shaw S."/>
            <person name="Blin K."/>
            <person name="Weber T."/>
        </authorList>
    </citation>
    <scope>NUCLEOTIDE SEQUENCE</scope>
    <source>
        <strain evidence="1">NBC_00248</strain>
    </source>
</reference>
<protein>
    <submittedName>
        <fullName evidence="1">Uncharacterized protein</fullName>
    </submittedName>
</protein>
<name>A0ABZ1T5T8_STRVG</name>
<evidence type="ECO:0000313" key="1">
    <source>
        <dbReference type="EMBL" id="WUQ10496.1"/>
    </source>
</evidence>
<proteinExistence type="predicted"/>
<dbReference type="RefSeq" id="WP_328960041.1">
    <property type="nucleotide sequence ID" value="NZ_CP108090.1"/>
</dbReference>
<dbReference type="Proteomes" id="UP001432039">
    <property type="component" value="Chromosome"/>
</dbReference>
<evidence type="ECO:0000313" key="2">
    <source>
        <dbReference type="Proteomes" id="UP001432039"/>
    </source>
</evidence>
<gene>
    <name evidence="1" type="ORF">OG517_03085</name>
</gene>